<feature type="region of interest" description="Disordered" evidence="1">
    <location>
        <begin position="48"/>
        <end position="171"/>
    </location>
</feature>
<feature type="region of interest" description="Disordered" evidence="1">
    <location>
        <begin position="1"/>
        <end position="31"/>
    </location>
</feature>
<evidence type="ECO:0000313" key="2">
    <source>
        <dbReference type="EMBL" id="KAL1607134.1"/>
    </source>
</evidence>
<comment type="caution">
    <text evidence="2">The sequence shown here is derived from an EMBL/GenBank/DDBJ whole genome shotgun (WGS) entry which is preliminary data.</text>
</comment>
<feature type="compositionally biased region" description="Polar residues" evidence="1">
    <location>
        <begin position="116"/>
        <end position="135"/>
    </location>
</feature>
<organism evidence="2 3">
    <name type="scientific">Nothophoma quercina</name>
    <dbReference type="NCBI Taxonomy" id="749835"/>
    <lineage>
        <taxon>Eukaryota</taxon>
        <taxon>Fungi</taxon>
        <taxon>Dikarya</taxon>
        <taxon>Ascomycota</taxon>
        <taxon>Pezizomycotina</taxon>
        <taxon>Dothideomycetes</taxon>
        <taxon>Pleosporomycetidae</taxon>
        <taxon>Pleosporales</taxon>
        <taxon>Pleosporineae</taxon>
        <taxon>Didymellaceae</taxon>
        <taxon>Nothophoma</taxon>
    </lineage>
</organism>
<protein>
    <submittedName>
        <fullName evidence="2">Uncharacterized protein</fullName>
    </submittedName>
</protein>
<reference evidence="2 3" key="1">
    <citation type="submission" date="2024-02" db="EMBL/GenBank/DDBJ databases">
        <title>De novo assembly and annotation of 12 fungi associated with fruit tree decline syndrome in Ontario, Canada.</title>
        <authorList>
            <person name="Sulman M."/>
            <person name="Ellouze W."/>
            <person name="Ilyukhin E."/>
        </authorList>
    </citation>
    <scope>NUCLEOTIDE SEQUENCE [LARGE SCALE GENOMIC DNA]</scope>
    <source>
        <strain evidence="2 3">M97-236</strain>
    </source>
</reference>
<sequence>MWPIEYDRNPTSPLQRPKQAASGNQISSPGLRTFRCANAELQKELKYESVLRNDEDEDDFGMVRRPENSKVDTIKRPARSPNDEVDIFEVQRHTQSTQSTPERDQDKLAKQLGSLDLSTANGKSPHTKPLQQEPSLTPPTPSGGVDIVKTRRRTSHVQSSQRDPRTLFGSGEAYSPWIRKLSPNRFEQDVPPSMVSPGSPPPKSIWETTDEEFDRWPTPAQARSELETVRLNATLHRNTFIKPDLSIAQQLADAIETPLGASATTEEQEQLILELQDMACGNPWGRDAHDDVIKRFYSHAYPSLPATAPPRRPHVLNAQAYTSATSPVAKVARPRLCDAVATVLAYTSPESLAAFLDPEVEVFEWRRLGNCVMIRREGNQVAVGNYYNFGTMYQWGYFVRSSIDRDGVWSETWASVGQGSTPVGKEGVLFENFEVENTDGGVEGGILADDEDFALFMGRELAAFLLTWEVWNYNKWWRYKVEWEADGKVTNAREVNRYPAGLTFD</sequence>
<keyword evidence="3" id="KW-1185">Reference proteome</keyword>
<gene>
    <name evidence="2" type="ORF">SLS59_002838</name>
</gene>
<proteinExistence type="predicted"/>
<feature type="compositionally biased region" description="Polar residues" evidence="1">
    <location>
        <begin position="21"/>
        <end position="30"/>
    </location>
</feature>
<evidence type="ECO:0000256" key="1">
    <source>
        <dbReference type="SAM" id="MobiDB-lite"/>
    </source>
</evidence>
<name>A0ABR3RRS2_9PLEO</name>
<dbReference type="EMBL" id="JAKIXB020000007">
    <property type="protein sequence ID" value="KAL1607134.1"/>
    <property type="molecule type" value="Genomic_DNA"/>
</dbReference>
<dbReference type="Proteomes" id="UP001521222">
    <property type="component" value="Unassembled WGS sequence"/>
</dbReference>
<evidence type="ECO:0000313" key="3">
    <source>
        <dbReference type="Proteomes" id="UP001521222"/>
    </source>
</evidence>
<feature type="compositionally biased region" description="Basic and acidic residues" evidence="1">
    <location>
        <begin position="61"/>
        <end position="75"/>
    </location>
</feature>
<accession>A0ABR3RRS2</accession>